<evidence type="ECO:0000313" key="3">
    <source>
        <dbReference type="EMBL" id="GJT59065.1"/>
    </source>
</evidence>
<sequence>MMVRGDRDGGVKEMLTALLPKAEERRAWHEWCWGSGISVIASIFRKRQENSLNNSLEKFSGGGGGVADRQWGREKT</sequence>
<evidence type="ECO:0000313" key="2">
    <source>
        <dbReference type="EMBL" id="GJT11158.1"/>
    </source>
</evidence>
<dbReference type="EMBL" id="BQNB010017075">
    <property type="protein sequence ID" value="GJT59065.1"/>
    <property type="molecule type" value="Genomic_DNA"/>
</dbReference>
<evidence type="ECO:0000256" key="1">
    <source>
        <dbReference type="SAM" id="MobiDB-lite"/>
    </source>
</evidence>
<dbReference type="EMBL" id="BQNB010013046">
    <property type="protein sequence ID" value="GJT11158.1"/>
    <property type="molecule type" value="Genomic_DNA"/>
</dbReference>
<name>A0ABQ5BBF7_9ASTR</name>
<accession>A0ABQ5BBF7</accession>
<reference evidence="2" key="1">
    <citation type="journal article" date="2022" name="Int. J. Mol. Sci.">
        <title>Draft Genome of Tanacetum Coccineum: Genomic Comparison of Closely Related Tanacetum-Family Plants.</title>
        <authorList>
            <person name="Yamashiro T."/>
            <person name="Shiraishi A."/>
            <person name="Nakayama K."/>
            <person name="Satake H."/>
        </authorList>
    </citation>
    <scope>NUCLEOTIDE SEQUENCE</scope>
</reference>
<protein>
    <submittedName>
        <fullName evidence="2">Uncharacterized protein</fullName>
    </submittedName>
</protein>
<reference evidence="2" key="2">
    <citation type="submission" date="2022-01" db="EMBL/GenBank/DDBJ databases">
        <authorList>
            <person name="Yamashiro T."/>
            <person name="Shiraishi A."/>
            <person name="Satake H."/>
            <person name="Nakayama K."/>
        </authorList>
    </citation>
    <scope>NUCLEOTIDE SEQUENCE</scope>
</reference>
<gene>
    <name evidence="2" type="ORF">Tco_0858200</name>
    <name evidence="3" type="ORF">Tco_1002598</name>
</gene>
<feature type="region of interest" description="Disordered" evidence="1">
    <location>
        <begin position="55"/>
        <end position="76"/>
    </location>
</feature>
<dbReference type="Proteomes" id="UP001151760">
    <property type="component" value="Unassembled WGS sequence"/>
</dbReference>
<keyword evidence="4" id="KW-1185">Reference proteome</keyword>
<evidence type="ECO:0000313" key="4">
    <source>
        <dbReference type="Proteomes" id="UP001151760"/>
    </source>
</evidence>
<proteinExistence type="predicted"/>
<organism evidence="2 4">
    <name type="scientific">Tanacetum coccineum</name>
    <dbReference type="NCBI Taxonomy" id="301880"/>
    <lineage>
        <taxon>Eukaryota</taxon>
        <taxon>Viridiplantae</taxon>
        <taxon>Streptophyta</taxon>
        <taxon>Embryophyta</taxon>
        <taxon>Tracheophyta</taxon>
        <taxon>Spermatophyta</taxon>
        <taxon>Magnoliopsida</taxon>
        <taxon>eudicotyledons</taxon>
        <taxon>Gunneridae</taxon>
        <taxon>Pentapetalae</taxon>
        <taxon>asterids</taxon>
        <taxon>campanulids</taxon>
        <taxon>Asterales</taxon>
        <taxon>Asteraceae</taxon>
        <taxon>Asteroideae</taxon>
        <taxon>Anthemideae</taxon>
        <taxon>Anthemidinae</taxon>
        <taxon>Tanacetum</taxon>
    </lineage>
</organism>
<comment type="caution">
    <text evidence="2">The sequence shown here is derived from an EMBL/GenBank/DDBJ whole genome shotgun (WGS) entry which is preliminary data.</text>
</comment>